<dbReference type="InterPro" id="IPR008928">
    <property type="entry name" value="6-hairpin_glycosidase_sf"/>
</dbReference>
<evidence type="ECO:0000313" key="4">
    <source>
        <dbReference type="Proteomes" id="UP000306509"/>
    </source>
</evidence>
<dbReference type="GO" id="GO:0005975">
    <property type="term" value="P:carbohydrate metabolic process"/>
    <property type="evidence" value="ECO:0007669"/>
    <property type="project" value="InterPro"/>
</dbReference>
<dbReference type="EMBL" id="QGQD01000110">
    <property type="protein sequence ID" value="TLC97784.1"/>
    <property type="molecule type" value="Genomic_DNA"/>
</dbReference>
<feature type="domain" description="Glycosyl hydrolase family 78 alpha-rhamnosidase N-terminal" evidence="2">
    <location>
        <begin position="47"/>
        <end position="171"/>
    </location>
</feature>
<comment type="caution">
    <text evidence="3">The sequence shown here is derived from an EMBL/GenBank/DDBJ whole genome shotgun (WGS) entry which is preliminary data.</text>
</comment>
<gene>
    <name evidence="3" type="ORF">DSM106044_05440</name>
</gene>
<protein>
    <submittedName>
        <fullName evidence="3">Bacterial alpha-L-rhamnosidase</fullName>
    </submittedName>
</protein>
<evidence type="ECO:0000259" key="2">
    <source>
        <dbReference type="Pfam" id="PF21104"/>
    </source>
</evidence>
<dbReference type="InterPro" id="IPR035396">
    <property type="entry name" value="Bac_rhamnosid6H"/>
</dbReference>
<organism evidence="3 4">
    <name type="scientific">Robinsoniella peoriensis</name>
    <dbReference type="NCBI Taxonomy" id="180332"/>
    <lineage>
        <taxon>Bacteria</taxon>
        <taxon>Bacillati</taxon>
        <taxon>Bacillota</taxon>
        <taxon>Clostridia</taxon>
        <taxon>Lachnospirales</taxon>
        <taxon>Lachnospiraceae</taxon>
        <taxon>Robinsoniella</taxon>
    </lineage>
</organism>
<dbReference type="InterPro" id="IPR049164">
    <property type="entry name" value="Glyco_hydro_78_N"/>
</dbReference>
<reference evidence="3 4" key="1">
    <citation type="journal article" date="2019" name="Anaerobe">
        <title>Detection of Robinsoniella peoriensis in multiple bone samples of a trauma patient.</title>
        <authorList>
            <person name="Schrottner P."/>
            <person name="Hartwich K."/>
            <person name="Bunk B."/>
            <person name="Schober I."/>
            <person name="Helbig S."/>
            <person name="Rudolph W.W."/>
            <person name="Gunzer F."/>
        </authorList>
    </citation>
    <scope>NUCLEOTIDE SEQUENCE [LARGE SCALE GENOMIC DNA]</scope>
    <source>
        <strain evidence="3 4">DSM 106044</strain>
    </source>
</reference>
<dbReference type="Pfam" id="PF21104">
    <property type="entry name" value="Glyco_hydro_78_N"/>
    <property type="match status" value="1"/>
</dbReference>
<dbReference type="Pfam" id="PF17389">
    <property type="entry name" value="Bac_rhamnosid6H"/>
    <property type="match status" value="1"/>
</dbReference>
<dbReference type="PANTHER" id="PTHR34987">
    <property type="entry name" value="C, PUTATIVE (AFU_ORTHOLOGUE AFUA_3G02880)-RELATED"/>
    <property type="match status" value="1"/>
</dbReference>
<feature type="domain" description="Alpha-L-rhamnosidase six-hairpin glycosidase" evidence="1">
    <location>
        <begin position="190"/>
        <end position="515"/>
    </location>
</feature>
<dbReference type="SUPFAM" id="SSF48208">
    <property type="entry name" value="Six-hairpin glycosidases"/>
    <property type="match status" value="1"/>
</dbReference>
<name>A0A4U8PZH3_9FIRM</name>
<dbReference type="RefSeq" id="WP_138004135.1">
    <property type="nucleotide sequence ID" value="NZ_QGQD01000110.1"/>
</dbReference>
<dbReference type="STRING" id="180332.GCA_000797495_04649"/>
<proteinExistence type="predicted"/>
<keyword evidence="4" id="KW-1185">Reference proteome</keyword>
<accession>A0A4U8PZH3</accession>
<sequence length="517" mass="59646">MAAVSIDLEMKRKVNQKFVDKAMKYSPELIEKIIKPVDIVTVKENGQTEHRADVSEMGNIALKKGDSIVLDFGDHQVGYFTMRLKSVGSPQDAPAYLRLKFGEIAKELTEDSSEYDGWISRSWIQEEFLHLDVLPQEITLPRRYAFRYLEIYAIDTSMKFQVVIEEASCRAVASVDMDALPKLPGVSDQISRMDQVSLRTLQNCMQDVFEDGPKRDRRLWIGDLRLQALANYATFKNLGLVKRCMYLFAGLTREDGAIGACLFTEPEYLVDDTFLFDYSLFFVSILKDYYHASGELAVVEELWDSAYRQIELSRKRLDENYVIQDDEGFWCFVDWTDGLNKQASAQAIYIYTLNAAIELTEILGKDRMKMELEQERNRCIEGAKKCLWDEESQVFISGKDRQISYASQVWMILAGVLPMDESRALINRIIRMHPEKGMVTPYMNHHFVEALLLCGEKDKAMDYMTYYWGGMVNQGADTFWEMYNPENPEESPYGSSMVNSYCHAWSCTPAYILREHL</sequence>
<dbReference type="AlphaFoldDB" id="A0A4U8PZH3"/>
<dbReference type="PANTHER" id="PTHR34987:SF4">
    <property type="entry name" value="ALPHA-L-RHAMNOSIDASE C-TERMINAL DOMAIN-CONTAINING PROTEIN"/>
    <property type="match status" value="1"/>
</dbReference>
<evidence type="ECO:0000313" key="3">
    <source>
        <dbReference type="EMBL" id="TLC97784.1"/>
    </source>
</evidence>
<dbReference type="Gene3D" id="1.50.10.10">
    <property type="match status" value="1"/>
</dbReference>
<dbReference type="Proteomes" id="UP000306509">
    <property type="component" value="Unassembled WGS sequence"/>
</dbReference>
<dbReference type="InterPro" id="IPR012341">
    <property type="entry name" value="6hp_glycosidase-like_sf"/>
</dbReference>
<evidence type="ECO:0000259" key="1">
    <source>
        <dbReference type="Pfam" id="PF17389"/>
    </source>
</evidence>